<proteinExistence type="predicted"/>
<dbReference type="Proteomes" id="UP000799757">
    <property type="component" value="Unassembled WGS sequence"/>
</dbReference>
<dbReference type="OrthoDB" id="10607727at2759"/>
<evidence type="ECO:0000313" key="1">
    <source>
        <dbReference type="EMBL" id="KAF2787281.1"/>
    </source>
</evidence>
<dbReference type="EMBL" id="MU002338">
    <property type="protein sequence ID" value="KAF2787281.1"/>
    <property type="molecule type" value="Genomic_DNA"/>
</dbReference>
<protein>
    <submittedName>
        <fullName evidence="1">Uncharacterized protein</fullName>
    </submittedName>
</protein>
<gene>
    <name evidence="1" type="ORF">K505DRAFT_130134</name>
</gene>
<keyword evidence="2" id="KW-1185">Reference proteome</keyword>
<dbReference type="AlphaFoldDB" id="A0A6A6WTT8"/>
<reference evidence="1" key="1">
    <citation type="journal article" date="2020" name="Stud. Mycol.">
        <title>101 Dothideomycetes genomes: a test case for predicting lifestyles and emergence of pathogens.</title>
        <authorList>
            <person name="Haridas S."/>
            <person name="Albert R."/>
            <person name="Binder M."/>
            <person name="Bloem J."/>
            <person name="Labutti K."/>
            <person name="Salamov A."/>
            <person name="Andreopoulos B."/>
            <person name="Baker S."/>
            <person name="Barry K."/>
            <person name="Bills G."/>
            <person name="Bluhm B."/>
            <person name="Cannon C."/>
            <person name="Castanera R."/>
            <person name="Culley D."/>
            <person name="Daum C."/>
            <person name="Ezra D."/>
            <person name="Gonzalez J."/>
            <person name="Henrissat B."/>
            <person name="Kuo A."/>
            <person name="Liang C."/>
            <person name="Lipzen A."/>
            <person name="Lutzoni F."/>
            <person name="Magnuson J."/>
            <person name="Mondo S."/>
            <person name="Nolan M."/>
            <person name="Ohm R."/>
            <person name="Pangilinan J."/>
            <person name="Park H.-J."/>
            <person name="Ramirez L."/>
            <person name="Alfaro M."/>
            <person name="Sun H."/>
            <person name="Tritt A."/>
            <person name="Yoshinaga Y."/>
            <person name="Zwiers L.-H."/>
            <person name="Turgeon B."/>
            <person name="Goodwin S."/>
            <person name="Spatafora J."/>
            <person name="Crous P."/>
            <person name="Grigoriev I."/>
        </authorList>
    </citation>
    <scope>NUCLEOTIDE SEQUENCE</scope>
    <source>
        <strain evidence="1">CBS 109.77</strain>
    </source>
</reference>
<name>A0A6A6WTT8_9PLEO</name>
<organism evidence="1 2">
    <name type="scientific">Melanomma pulvis-pyrius CBS 109.77</name>
    <dbReference type="NCBI Taxonomy" id="1314802"/>
    <lineage>
        <taxon>Eukaryota</taxon>
        <taxon>Fungi</taxon>
        <taxon>Dikarya</taxon>
        <taxon>Ascomycota</taxon>
        <taxon>Pezizomycotina</taxon>
        <taxon>Dothideomycetes</taxon>
        <taxon>Pleosporomycetidae</taxon>
        <taxon>Pleosporales</taxon>
        <taxon>Melanommataceae</taxon>
        <taxon>Melanomma</taxon>
    </lineage>
</organism>
<evidence type="ECO:0000313" key="2">
    <source>
        <dbReference type="Proteomes" id="UP000799757"/>
    </source>
</evidence>
<sequence>MLPHQASPPADRIVRICTALTNGPQGNNDPDHQPFTTLLLQLGGKSEDLRSGGDRSSCAFWSLRSLLARFSNPVFTGENARQHINMGLSYRAATKPAGYSFQHVQLLERPYWRASSTRLHILRCLLRSAAALNYSIPRQRHMSPPSPSPFHFLQATHSPLLLFIPRHP</sequence>
<accession>A0A6A6WTT8</accession>